<sequence length="284" mass="32187">MSKRLGKGLDALLPALSINEDDKVVEIPLSQLRPNPYQPRRTFNDDSINELAASIQQHGIIQPIIVRTVLKGYEIIAGERRYRASQVCGMATISAVVKKLSDQQVMEIALIENVQREDLNAMEIAVAYQALIDQFSLTQEELSAKVGKSRSHIANFLRLLNLPEDVKQYVSRGTLSMGHAKAIIGLKDPKSIKALAELAIKEQWSVRELEEEVKKLEDKTDQKKPVLKSKKKDPYINQLEESLREVYRTTVKIKHSNNKGKIELLYYSKDDLDRLLELLQGKIS</sequence>
<comment type="subcellular location">
    <subcellularLocation>
        <location evidence="1">Cytoplasm</location>
        <location evidence="1">Nucleoid</location>
    </subcellularLocation>
</comment>
<organism evidence="6 7">
    <name type="scientific">Paenibacillus xerothermodurans</name>
    <dbReference type="NCBI Taxonomy" id="1977292"/>
    <lineage>
        <taxon>Bacteria</taxon>
        <taxon>Bacillati</taxon>
        <taxon>Bacillota</taxon>
        <taxon>Bacilli</taxon>
        <taxon>Bacillales</taxon>
        <taxon>Paenibacillaceae</taxon>
        <taxon>Paenibacillus</taxon>
    </lineage>
</organism>
<dbReference type="GO" id="GO:0007059">
    <property type="term" value="P:chromosome segregation"/>
    <property type="evidence" value="ECO:0007669"/>
    <property type="project" value="UniProtKB-KW"/>
</dbReference>
<dbReference type="PANTHER" id="PTHR33375">
    <property type="entry name" value="CHROMOSOME-PARTITIONING PROTEIN PARB-RELATED"/>
    <property type="match status" value="1"/>
</dbReference>
<dbReference type="SMART" id="SM00470">
    <property type="entry name" value="ParB"/>
    <property type="match status" value="1"/>
</dbReference>
<dbReference type="RefSeq" id="WP_089201816.1">
    <property type="nucleotide sequence ID" value="NZ_NHRJ02000022.1"/>
</dbReference>
<evidence type="ECO:0000256" key="4">
    <source>
        <dbReference type="ARBA" id="ARBA00023125"/>
    </source>
</evidence>
<proteinExistence type="inferred from homology"/>
<accession>A0A2W1N7F8</accession>
<keyword evidence="3" id="KW-0159">Chromosome partition</keyword>
<dbReference type="InterPro" id="IPR041468">
    <property type="entry name" value="HTH_ParB/Spo0J"/>
</dbReference>
<dbReference type="GO" id="GO:0045881">
    <property type="term" value="P:positive regulation of sporulation resulting in formation of a cellular spore"/>
    <property type="evidence" value="ECO:0007669"/>
    <property type="project" value="TreeGrafter"/>
</dbReference>
<comment type="caution">
    <text evidence="6">The sequence shown here is derived from an EMBL/GenBank/DDBJ whole genome shotgun (WGS) entry which is preliminary data.</text>
</comment>
<dbReference type="Gene3D" id="3.90.1530.30">
    <property type="match status" value="1"/>
</dbReference>
<dbReference type="InterPro" id="IPR004437">
    <property type="entry name" value="ParB/RepB/Spo0J"/>
</dbReference>
<dbReference type="FunFam" id="3.90.1530.30:FF:000001">
    <property type="entry name" value="Chromosome partitioning protein ParB"/>
    <property type="match status" value="1"/>
</dbReference>
<comment type="similarity">
    <text evidence="2">Belongs to the ParB family.</text>
</comment>
<dbReference type="Gene3D" id="1.10.10.2830">
    <property type="match status" value="1"/>
</dbReference>
<dbReference type="InterPro" id="IPR003115">
    <property type="entry name" value="ParB_N"/>
</dbReference>
<evidence type="ECO:0000259" key="5">
    <source>
        <dbReference type="SMART" id="SM00470"/>
    </source>
</evidence>
<dbReference type="GO" id="GO:0009295">
    <property type="term" value="C:nucleoid"/>
    <property type="evidence" value="ECO:0007669"/>
    <property type="project" value="UniProtKB-SubCell"/>
</dbReference>
<evidence type="ECO:0000256" key="3">
    <source>
        <dbReference type="ARBA" id="ARBA00022829"/>
    </source>
</evidence>
<dbReference type="GO" id="GO:0005694">
    <property type="term" value="C:chromosome"/>
    <property type="evidence" value="ECO:0007669"/>
    <property type="project" value="TreeGrafter"/>
</dbReference>
<reference evidence="6" key="1">
    <citation type="submission" date="2018-06" db="EMBL/GenBank/DDBJ databases">
        <title>Paenibacillus xerothermodurans sp. nov. an extremely dry heat resistant spore forming bacterium isolated from the soil of Cape Canaveral, Florida.</title>
        <authorList>
            <person name="Seuylemezian A."/>
            <person name="Kaur N."/>
            <person name="Patil P."/>
            <person name="Patil P."/>
            <person name="Mayilraj S."/>
            <person name="Vaishampayan P."/>
        </authorList>
    </citation>
    <scope>NUCLEOTIDE SEQUENCE [LARGE SCALE GENOMIC DNA]</scope>
    <source>
        <strain evidence="6">ATCC 27380</strain>
    </source>
</reference>
<keyword evidence="7" id="KW-1185">Reference proteome</keyword>
<dbReference type="Proteomes" id="UP000214746">
    <property type="component" value="Unassembled WGS sequence"/>
</dbReference>
<evidence type="ECO:0000313" key="7">
    <source>
        <dbReference type="Proteomes" id="UP000214746"/>
    </source>
</evidence>
<dbReference type="SUPFAM" id="SSF110849">
    <property type="entry name" value="ParB/Sulfiredoxin"/>
    <property type="match status" value="1"/>
</dbReference>
<dbReference type="Pfam" id="PF02195">
    <property type="entry name" value="ParB_N"/>
    <property type="match status" value="1"/>
</dbReference>
<dbReference type="OrthoDB" id="9802051at2"/>
<dbReference type="InterPro" id="IPR057240">
    <property type="entry name" value="ParB_dimer_C"/>
</dbReference>
<dbReference type="InterPro" id="IPR036086">
    <property type="entry name" value="ParB/Sulfiredoxin_sf"/>
</dbReference>
<dbReference type="PANTHER" id="PTHR33375:SF1">
    <property type="entry name" value="CHROMOSOME-PARTITIONING PROTEIN PARB-RELATED"/>
    <property type="match status" value="1"/>
</dbReference>
<keyword evidence="4" id="KW-0238">DNA-binding</keyword>
<dbReference type="Pfam" id="PF23552">
    <property type="entry name" value="ParB_C"/>
    <property type="match status" value="1"/>
</dbReference>
<dbReference type="FunFam" id="1.10.10.2830:FF:000001">
    <property type="entry name" value="Chromosome partitioning protein ParB"/>
    <property type="match status" value="1"/>
</dbReference>
<dbReference type="EMBL" id="NHRJ02000022">
    <property type="protein sequence ID" value="PZE19081.1"/>
    <property type="molecule type" value="Genomic_DNA"/>
</dbReference>
<dbReference type="GO" id="GO:0003677">
    <property type="term" value="F:DNA binding"/>
    <property type="evidence" value="ECO:0007669"/>
    <property type="project" value="UniProtKB-KW"/>
</dbReference>
<gene>
    <name evidence="6" type="ORF">CBW46_020495</name>
</gene>
<name>A0A2W1N7F8_PAEXE</name>
<dbReference type="AlphaFoldDB" id="A0A2W1N7F8"/>
<dbReference type="NCBIfam" id="TIGR00180">
    <property type="entry name" value="parB_part"/>
    <property type="match status" value="1"/>
</dbReference>
<dbReference type="InterPro" id="IPR050336">
    <property type="entry name" value="Chromosome_partition/occlusion"/>
</dbReference>
<feature type="domain" description="ParB-like N-terminal" evidence="5">
    <location>
        <begin position="25"/>
        <end position="114"/>
    </location>
</feature>
<protein>
    <submittedName>
        <fullName evidence="6">ParB/RepB/Spo0J family partition protein</fullName>
    </submittedName>
</protein>
<dbReference type="SUPFAM" id="SSF109709">
    <property type="entry name" value="KorB DNA-binding domain-like"/>
    <property type="match status" value="1"/>
</dbReference>
<evidence type="ECO:0000256" key="2">
    <source>
        <dbReference type="ARBA" id="ARBA00006295"/>
    </source>
</evidence>
<dbReference type="Pfam" id="PF17762">
    <property type="entry name" value="HTH_ParB"/>
    <property type="match status" value="1"/>
</dbReference>
<evidence type="ECO:0000313" key="6">
    <source>
        <dbReference type="EMBL" id="PZE19081.1"/>
    </source>
</evidence>
<dbReference type="CDD" id="cd16393">
    <property type="entry name" value="SPO0J_N"/>
    <property type="match status" value="1"/>
</dbReference>
<evidence type="ECO:0000256" key="1">
    <source>
        <dbReference type="ARBA" id="ARBA00004453"/>
    </source>
</evidence>